<accession>A0ABW4XQD5</accession>
<protein>
    <submittedName>
        <fullName evidence="2">DUF4381 domain-containing protein</fullName>
    </submittedName>
</protein>
<keyword evidence="1" id="KW-0812">Transmembrane</keyword>
<keyword evidence="3" id="KW-1185">Reference proteome</keyword>
<evidence type="ECO:0000256" key="1">
    <source>
        <dbReference type="SAM" id="Phobius"/>
    </source>
</evidence>
<sequence>MAPDLQLEAIILPEAVNAYWSPALTKLVSGIAFAIVAIAVVLAVNYYRKRHYRAALKALSQMTDAELSKVYPVNMLLKQLVGKYLPFDQVSSLTGADWIAFLNKHSSLLKPSSHLLVLADDLRFSKDGNVNIAPTQLRAVVEQWITSANLHKQAAASSTLTPSKKIAGGQDA</sequence>
<keyword evidence="1" id="KW-0472">Membrane</keyword>
<name>A0ABW4XQD5_9GAMM</name>
<dbReference type="RefSeq" id="WP_345342014.1">
    <property type="nucleotide sequence ID" value="NZ_BAABLI010000033.1"/>
</dbReference>
<comment type="caution">
    <text evidence="2">The sequence shown here is derived from an EMBL/GenBank/DDBJ whole genome shotgun (WGS) entry which is preliminary data.</text>
</comment>
<keyword evidence="1" id="KW-1133">Transmembrane helix</keyword>
<feature type="transmembrane region" description="Helical" evidence="1">
    <location>
        <begin position="27"/>
        <end position="47"/>
    </location>
</feature>
<dbReference type="InterPro" id="IPR025489">
    <property type="entry name" value="DUF4381"/>
</dbReference>
<dbReference type="EMBL" id="JBHUHT010000029">
    <property type="protein sequence ID" value="MFD2097761.1"/>
    <property type="molecule type" value="Genomic_DNA"/>
</dbReference>
<dbReference type="Proteomes" id="UP001597380">
    <property type="component" value="Unassembled WGS sequence"/>
</dbReference>
<evidence type="ECO:0000313" key="3">
    <source>
        <dbReference type="Proteomes" id="UP001597380"/>
    </source>
</evidence>
<dbReference type="Pfam" id="PF14316">
    <property type="entry name" value="DUF4381"/>
    <property type="match status" value="1"/>
</dbReference>
<gene>
    <name evidence="2" type="ORF">ACFSJ3_17355</name>
</gene>
<reference evidence="3" key="1">
    <citation type="journal article" date="2019" name="Int. J. Syst. Evol. Microbiol.">
        <title>The Global Catalogue of Microorganisms (GCM) 10K type strain sequencing project: providing services to taxonomists for standard genome sequencing and annotation.</title>
        <authorList>
            <consortium name="The Broad Institute Genomics Platform"/>
            <consortium name="The Broad Institute Genome Sequencing Center for Infectious Disease"/>
            <person name="Wu L."/>
            <person name="Ma J."/>
        </authorList>
    </citation>
    <scope>NUCLEOTIDE SEQUENCE [LARGE SCALE GENOMIC DNA]</scope>
    <source>
        <strain evidence="3">CGMCC 1.10992</strain>
    </source>
</reference>
<evidence type="ECO:0000313" key="2">
    <source>
        <dbReference type="EMBL" id="MFD2097761.1"/>
    </source>
</evidence>
<organism evidence="2 3">
    <name type="scientific">Corallincola platygyrae</name>
    <dbReference type="NCBI Taxonomy" id="1193278"/>
    <lineage>
        <taxon>Bacteria</taxon>
        <taxon>Pseudomonadati</taxon>
        <taxon>Pseudomonadota</taxon>
        <taxon>Gammaproteobacteria</taxon>
        <taxon>Alteromonadales</taxon>
        <taxon>Psychromonadaceae</taxon>
        <taxon>Corallincola</taxon>
    </lineage>
</organism>
<proteinExistence type="predicted"/>